<dbReference type="Pfam" id="PF14845">
    <property type="entry name" value="Glycohydro_20b2"/>
    <property type="match status" value="1"/>
</dbReference>
<proteinExistence type="predicted"/>
<keyword evidence="1" id="KW-0378">Hydrolase</keyword>
<comment type="caution">
    <text evidence="4">The sequence shown here is derived from an EMBL/GenBank/DDBJ whole genome shotgun (WGS) entry which is preliminary data.</text>
</comment>
<evidence type="ECO:0000313" key="5">
    <source>
        <dbReference type="Proteomes" id="UP000807342"/>
    </source>
</evidence>
<dbReference type="Proteomes" id="UP000807342">
    <property type="component" value="Unassembled WGS sequence"/>
</dbReference>
<feature type="domain" description="Beta-hexosaminidase eukaryotic type N-terminal" evidence="3">
    <location>
        <begin position="19"/>
        <end position="151"/>
    </location>
</feature>
<accession>A0A9P5X7M3</accession>
<dbReference type="InterPro" id="IPR029019">
    <property type="entry name" value="HEX_eukaryotic_N"/>
</dbReference>
<evidence type="ECO:0000259" key="3">
    <source>
        <dbReference type="Pfam" id="PF14845"/>
    </source>
</evidence>
<keyword evidence="5" id="KW-1185">Reference proteome</keyword>
<evidence type="ECO:0000256" key="2">
    <source>
        <dbReference type="SAM" id="SignalP"/>
    </source>
</evidence>
<evidence type="ECO:0000313" key="4">
    <source>
        <dbReference type="EMBL" id="KAF9445169.1"/>
    </source>
</evidence>
<dbReference type="GO" id="GO:0016787">
    <property type="term" value="F:hydrolase activity"/>
    <property type="evidence" value="ECO:0007669"/>
    <property type="project" value="UniProtKB-KW"/>
</dbReference>
<name>A0A9P5X7M3_9AGAR</name>
<reference evidence="4" key="1">
    <citation type="submission" date="2020-11" db="EMBL/GenBank/DDBJ databases">
        <authorList>
            <consortium name="DOE Joint Genome Institute"/>
            <person name="Ahrendt S."/>
            <person name="Riley R."/>
            <person name="Andreopoulos W."/>
            <person name="Labutti K."/>
            <person name="Pangilinan J."/>
            <person name="Ruiz-Duenas F.J."/>
            <person name="Barrasa J.M."/>
            <person name="Sanchez-Garcia M."/>
            <person name="Camarero S."/>
            <person name="Miyauchi S."/>
            <person name="Serrano A."/>
            <person name="Linde D."/>
            <person name="Babiker R."/>
            <person name="Drula E."/>
            <person name="Ayuso-Fernandez I."/>
            <person name="Pacheco R."/>
            <person name="Padilla G."/>
            <person name="Ferreira P."/>
            <person name="Barriuso J."/>
            <person name="Kellner H."/>
            <person name="Castanera R."/>
            <person name="Alfaro M."/>
            <person name="Ramirez L."/>
            <person name="Pisabarro A.G."/>
            <person name="Kuo A."/>
            <person name="Tritt A."/>
            <person name="Lipzen A."/>
            <person name="He G."/>
            <person name="Yan M."/>
            <person name="Ng V."/>
            <person name="Cullen D."/>
            <person name="Martin F."/>
            <person name="Rosso M.-N."/>
            <person name="Henrissat B."/>
            <person name="Hibbett D."/>
            <person name="Martinez A.T."/>
            <person name="Grigoriev I.V."/>
        </authorList>
    </citation>
    <scope>NUCLEOTIDE SEQUENCE</scope>
    <source>
        <strain evidence="4">MF-IS2</strain>
    </source>
</reference>
<keyword evidence="2" id="KW-0732">Signal</keyword>
<dbReference type="InterPro" id="IPR029018">
    <property type="entry name" value="Hex-like_dom2"/>
</dbReference>
<dbReference type="EMBL" id="MU151320">
    <property type="protein sequence ID" value="KAF9445169.1"/>
    <property type="molecule type" value="Genomic_DNA"/>
</dbReference>
<sequence>MNFLSLFCAFLCLTPALAIWPRPQNLTTGSTPLRLSSTIYIKLSGINQTPSDPSDAATRTTNFLKTDKLQALTPDRRASSSSAVHSARTLSSLTLKFNPGATVTSLSSEATQGLGACVNYGLQVPANGGSAMLSANTALGLFRGLTTFGQLWYDLDGTMYTLQAPIQVTDLANFGSQVPQQQHSRPI</sequence>
<gene>
    <name evidence="4" type="ORF">P691DRAFT_676214</name>
</gene>
<evidence type="ECO:0000256" key="1">
    <source>
        <dbReference type="ARBA" id="ARBA00022801"/>
    </source>
</evidence>
<dbReference type="AlphaFoldDB" id="A0A9P5X7M3"/>
<organism evidence="4 5">
    <name type="scientific">Macrolepiota fuliginosa MF-IS2</name>
    <dbReference type="NCBI Taxonomy" id="1400762"/>
    <lineage>
        <taxon>Eukaryota</taxon>
        <taxon>Fungi</taxon>
        <taxon>Dikarya</taxon>
        <taxon>Basidiomycota</taxon>
        <taxon>Agaricomycotina</taxon>
        <taxon>Agaricomycetes</taxon>
        <taxon>Agaricomycetidae</taxon>
        <taxon>Agaricales</taxon>
        <taxon>Agaricineae</taxon>
        <taxon>Agaricaceae</taxon>
        <taxon>Macrolepiota</taxon>
    </lineage>
</organism>
<feature type="chain" id="PRO_5040323001" description="Beta-hexosaminidase eukaryotic type N-terminal domain-containing protein" evidence="2">
    <location>
        <begin position="19"/>
        <end position="187"/>
    </location>
</feature>
<dbReference type="OrthoDB" id="428480at2759"/>
<protein>
    <recommendedName>
        <fullName evidence="3">Beta-hexosaminidase eukaryotic type N-terminal domain-containing protein</fullName>
    </recommendedName>
</protein>
<feature type="signal peptide" evidence="2">
    <location>
        <begin position="1"/>
        <end position="18"/>
    </location>
</feature>
<dbReference type="Gene3D" id="3.30.379.10">
    <property type="entry name" value="Chitobiase/beta-hexosaminidase domain 2-like"/>
    <property type="match status" value="1"/>
</dbReference>
<dbReference type="SUPFAM" id="SSF55545">
    <property type="entry name" value="beta-N-acetylhexosaminidase-like domain"/>
    <property type="match status" value="1"/>
</dbReference>